<evidence type="ECO:0000256" key="4">
    <source>
        <dbReference type="PROSITE-ProRule" id="PRU00335"/>
    </source>
</evidence>
<organism evidence="6 7">
    <name type="scientific">Actinomadura rayongensis</name>
    <dbReference type="NCBI Taxonomy" id="1429076"/>
    <lineage>
        <taxon>Bacteria</taxon>
        <taxon>Bacillati</taxon>
        <taxon>Actinomycetota</taxon>
        <taxon>Actinomycetes</taxon>
        <taxon>Streptosporangiales</taxon>
        <taxon>Thermomonosporaceae</taxon>
        <taxon>Actinomadura</taxon>
    </lineage>
</organism>
<evidence type="ECO:0000313" key="7">
    <source>
        <dbReference type="Proteomes" id="UP000431901"/>
    </source>
</evidence>
<dbReference type="PANTHER" id="PTHR30055:SF220">
    <property type="entry name" value="TETR-FAMILY REGULATORY PROTEIN"/>
    <property type="match status" value="1"/>
</dbReference>
<keyword evidence="2 4" id="KW-0238">DNA-binding</keyword>
<evidence type="ECO:0000256" key="3">
    <source>
        <dbReference type="ARBA" id="ARBA00023163"/>
    </source>
</evidence>
<keyword evidence="1" id="KW-0805">Transcription regulation</keyword>
<dbReference type="Gene3D" id="1.10.357.10">
    <property type="entry name" value="Tetracycline Repressor, domain 2"/>
    <property type="match status" value="1"/>
</dbReference>
<sequence>MDVRERILQAATDLLVASPDADVSTRAVCEAAGVGAPMLYRLFGDKAGLLAAVVDHGFEDYLAAKRATRPSDDPVQDLRDGWTNHVQYALENPNQYRLMYSPGLTVPPGAAAEAFGLLRATVERCAAAGRLRVAPATATQVIMSANTGVALSLIARPAFYPDPAFSDLVRDAVIDAVTRPADAPVHDAPESPVPSVATTLGALLRAEPSGALSSAETALLQQWLDALAERRGHPPEKS</sequence>
<evidence type="ECO:0000256" key="1">
    <source>
        <dbReference type="ARBA" id="ARBA00023015"/>
    </source>
</evidence>
<accession>A0A6I4W8R2</accession>
<dbReference type="Pfam" id="PF13305">
    <property type="entry name" value="TetR_C_33"/>
    <property type="match status" value="1"/>
</dbReference>
<dbReference type="AlphaFoldDB" id="A0A6I4W8R2"/>
<dbReference type="EMBL" id="WUTW01000002">
    <property type="protein sequence ID" value="MXQ65190.1"/>
    <property type="molecule type" value="Genomic_DNA"/>
</dbReference>
<dbReference type="InterPro" id="IPR001647">
    <property type="entry name" value="HTH_TetR"/>
</dbReference>
<dbReference type="PANTHER" id="PTHR30055">
    <property type="entry name" value="HTH-TYPE TRANSCRIPTIONAL REGULATOR RUTR"/>
    <property type="match status" value="1"/>
</dbReference>
<dbReference type="OrthoDB" id="3784817at2"/>
<dbReference type="Pfam" id="PF00440">
    <property type="entry name" value="TetR_N"/>
    <property type="match status" value="1"/>
</dbReference>
<dbReference type="PROSITE" id="PS50977">
    <property type="entry name" value="HTH_TETR_2"/>
    <property type="match status" value="1"/>
</dbReference>
<dbReference type="RefSeq" id="WP_161103317.1">
    <property type="nucleotide sequence ID" value="NZ_JBHLYI010000010.1"/>
</dbReference>
<keyword evidence="3" id="KW-0804">Transcription</keyword>
<evidence type="ECO:0000259" key="5">
    <source>
        <dbReference type="PROSITE" id="PS50977"/>
    </source>
</evidence>
<comment type="caution">
    <text evidence="6">The sequence shown here is derived from an EMBL/GenBank/DDBJ whole genome shotgun (WGS) entry which is preliminary data.</text>
</comment>
<reference evidence="6 7" key="1">
    <citation type="submission" date="2019-12" db="EMBL/GenBank/DDBJ databases">
        <title>Nocardia macrotermitis sp. nov. and Nocardia aurantia sp. nov., isolated from the gut of the fungus growing-termite Macrotermes natalensis.</title>
        <authorList>
            <person name="Christine B."/>
            <person name="Rene B."/>
        </authorList>
    </citation>
    <scope>NUCLEOTIDE SEQUENCE [LARGE SCALE GENOMIC DNA]</scope>
    <source>
        <strain evidence="6 7">DSM 102126</strain>
    </source>
</reference>
<dbReference type="Proteomes" id="UP000431901">
    <property type="component" value="Unassembled WGS sequence"/>
</dbReference>
<proteinExistence type="predicted"/>
<dbReference type="GO" id="GO:0000976">
    <property type="term" value="F:transcription cis-regulatory region binding"/>
    <property type="evidence" value="ECO:0007669"/>
    <property type="project" value="TreeGrafter"/>
</dbReference>
<feature type="domain" description="HTH tetR-type" evidence="5">
    <location>
        <begin position="1"/>
        <end position="61"/>
    </location>
</feature>
<feature type="DNA-binding region" description="H-T-H motif" evidence="4">
    <location>
        <begin position="24"/>
        <end position="43"/>
    </location>
</feature>
<dbReference type="SUPFAM" id="SSF46689">
    <property type="entry name" value="Homeodomain-like"/>
    <property type="match status" value="1"/>
</dbReference>
<dbReference type="SUPFAM" id="SSF48498">
    <property type="entry name" value="Tetracyclin repressor-like, C-terminal domain"/>
    <property type="match status" value="1"/>
</dbReference>
<dbReference type="GO" id="GO:0003700">
    <property type="term" value="F:DNA-binding transcription factor activity"/>
    <property type="evidence" value="ECO:0007669"/>
    <property type="project" value="TreeGrafter"/>
</dbReference>
<keyword evidence="7" id="KW-1185">Reference proteome</keyword>
<evidence type="ECO:0000256" key="2">
    <source>
        <dbReference type="ARBA" id="ARBA00023125"/>
    </source>
</evidence>
<protein>
    <submittedName>
        <fullName evidence="6">TetR family transcriptional regulator</fullName>
    </submittedName>
</protein>
<evidence type="ECO:0000313" key="6">
    <source>
        <dbReference type="EMBL" id="MXQ65190.1"/>
    </source>
</evidence>
<dbReference type="InterPro" id="IPR050109">
    <property type="entry name" value="HTH-type_TetR-like_transc_reg"/>
</dbReference>
<name>A0A6I4W8R2_9ACTN</name>
<gene>
    <name evidence="6" type="ORF">GQ466_14205</name>
</gene>
<dbReference type="InterPro" id="IPR036271">
    <property type="entry name" value="Tet_transcr_reg_TetR-rel_C_sf"/>
</dbReference>
<dbReference type="InterPro" id="IPR025996">
    <property type="entry name" value="MT1864/Rv1816-like_C"/>
</dbReference>
<dbReference type="InterPro" id="IPR009057">
    <property type="entry name" value="Homeodomain-like_sf"/>
</dbReference>